<keyword evidence="5" id="KW-1185">Reference proteome</keyword>
<keyword evidence="2" id="KW-0812">Transmembrane</keyword>
<feature type="signal peptide" evidence="3">
    <location>
        <begin position="1"/>
        <end position="20"/>
    </location>
</feature>
<accession>A0AAN9BMV5</accession>
<feature type="region of interest" description="Disordered" evidence="1">
    <location>
        <begin position="248"/>
        <end position="282"/>
    </location>
</feature>
<dbReference type="Proteomes" id="UP001374579">
    <property type="component" value="Unassembled WGS sequence"/>
</dbReference>
<feature type="transmembrane region" description="Helical" evidence="2">
    <location>
        <begin position="155"/>
        <end position="177"/>
    </location>
</feature>
<feature type="region of interest" description="Disordered" evidence="1">
    <location>
        <begin position="442"/>
        <end position="673"/>
    </location>
</feature>
<protein>
    <recommendedName>
        <fullName evidence="6">Immunoglobulin subtype domain-containing protein</fullName>
    </recommendedName>
</protein>
<feature type="compositionally biased region" description="Polar residues" evidence="1">
    <location>
        <begin position="493"/>
        <end position="512"/>
    </location>
</feature>
<evidence type="ECO:0000313" key="4">
    <source>
        <dbReference type="EMBL" id="KAK7106285.1"/>
    </source>
</evidence>
<evidence type="ECO:0000256" key="2">
    <source>
        <dbReference type="SAM" id="Phobius"/>
    </source>
</evidence>
<evidence type="ECO:0008006" key="6">
    <source>
        <dbReference type="Google" id="ProtNLM"/>
    </source>
</evidence>
<feature type="compositionally biased region" description="Polar residues" evidence="1">
    <location>
        <begin position="451"/>
        <end position="479"/>
    </location>
</feature>
<feature type="compositionally biased region" description="Basic and acidic residues" evidence="1">
    <location>
        <begin position="552"/>
        <end position="563"/>
    </location>
</feature>
<proteinExistence type="predicted"/>
<evidence type="ECO:0000256" key="1">
    <source>
        <dbReference type="SAM" id="MobiDB-lite"/>
    </source>
</evidence>
<feature type="compositionally biased region" description="Basic and acidic residues" evidence="1">
    <location>
        <begin position="248"/>
        <end position="278"/>
    </location>
</feature>
<name>A0AAN9BMV5_9CAEN</name>
<dbReference type="AlphaFoldDB" id="A0AAN9BMV5"/>
<sequence>MENWISCSLILMIGVLTSYAEKHEGLMSTCSDASVTEGETGQLIYTINSAIIAEADPQTFIYIKKYQQAGNILQCRQASHSSDVKCNVIGDHFHWEGIFVDHQIVLKISNAALDMQGRYDLHVVFKSTFQNTTSCDLTVNRKKGVKPDTEEPARIYIIASAAVTVFAVAFVAVICILRKRGCADRLASFINLCLHKAKSGYNGNNSPKDDTFVRNNSFPTKTDTNTLENNRDKAISPPRVEELLTAVQDEKKNDDTAHAIKVEENENSTTDERTHTKESPVPSQGLLASALQTIVNMISLHTSWTSERKASRTAKEEHGHFAEEAVISCVDETPVIANQDREVESGAGTTEKDAFLPTDQTPSPTGSEKGHVQLKRVAFVHDDFEKKGSEKEDSLQKADGTGNAWCSRTISLLDSPGDGASDTTPIISSKLQRFSEKQIHYSAGAPGKPSSFHSLQNDQKLPHTPSNADEINRRASTFKKQSDSVREREPVSLRTSVPQQPSQKSTYRNWTPHSAGGSGKTPSLHSLQNHQKLPHTPSNADEINRRAPTFKKQSDSVREREPVSLRTSVPQQPSQNENWTPHSAGGSGKTPSLHSLQNHQKLPHTPSNADEINRRAPTFKKQNDSVREREPVSLRRSVPQQPSQKSTYQSRRPHRASASGKTPSPNSLQRLQPAVGVPMVFPMSNV</sequence>
<feature type="compositionally biased region" description="Polar residues" evidence="1">
    <location>
        <begin position="565"/>
        <end position="581"/>
    </location>
</feature>
<feature type="region of interest" description="Disordered" evidence="1">
    <location>
        <begin position="204"/>
        <end position="232"/>
    </location>
</feature>
<keyword evidence="3" id="KW-0732">Signal</keyword>
<feature type="compositionally biased region" description="Polar residues" evidence="1">
    <location>
        <begin position="659"/>
        <end position="670"/>
    </location>
</feature>
<feature type="compositionally biased region" description="Basic and acidic residues" evidence="1">
    <location>
        <begin position="621"/>
        <end position="633"/>
    </location>
</feature>
<feature type="compositionally biased region" description="Polar residues" evidence="1">
    <location>
        <begin position="213"/>
        <end position="228"/>
    </location>
</feature>
<dbReference type="EMBL" id="JBAMIC010000007">
    <property type="protein sequence ID" value="KAK7106285.1"/>
    <property type="molecule type" value="Genomic_DNA"/>
</dbReference>
<feature type="compositionally biased region" description="Basic and acidic residues" evidence="1">
    <location>
        <begin position="343"/>
        <end position="354"/>
    </location>
</feature>
<comment type="caution">
    <text evidence="4">The sequence shown here is derived from an EMBL/GenBank/DDBJ whole genome shotgun (WGS) entry which is preliminary data.</text>
</comment>
<gene>
    <name evidence="4" type="ORF">V1264_017554</name>
</gene>
<reference evidence="4 5" key="1">
    <citation type="submission" date="2024-02" db="EMBL/GenBank/DDBJ databases">
        <title>Chromosome-scale genome assembly of the rough periwinkle Littorina saxatilis.</title>
        <authorList>
            <person name="De Jode A."/>
            <person name="Faria R."/>
            <person name="Formenti G."/>
            <person name="Sims Y."/>
            <person name="Smith T.P."/>
            <person name="Tracey A."/>
            <person name="Wood J.M.D."/>
            <person name="Zagrodzka Z.B."/>
            <person name="Johannesson K."/>
            <person name="Butlin R.K."/>
            <person name="Leder E.H."/>
        </authorList>
    </citation>
    <scope>NUCLEOTIDE SEQUENCE [LARGE SCALE GENOMIC DNA]</scope>
    <source>
        <strain evidence="4">Snail1</strain>
        <tissue evidence="4">Muscle</tissue>
    </source>
</reference>
<feature type="chain" id="PRO_5042918075" description="Immunoglobulin subtype domain-containing protein" evidence="3">
    <location>
        <begin position="21"/>
        <end position="686"/>
    </location>
</feature>
<organism evidence="4 5">
    <name type="scientific">Littorina saxatilis</name>
    <dbReference type="NCBI Taxonomy" id="31220"/>
    <lineage>
        <taxon>Eukaryota</taxon>
        <taxon>Metazoa</taxon>
        <taxon>Spiralia</taxon>
        <taxon>Lophotrochozoa</taxon>
        <taxon>Mollusca</taxon>
        <taxon>Gastropoda</taxon>
        <taxon>Caenogastropoda</taxon>
        <taxon>Littorinimorpha</taxon>
        <taxon>Littorinoidea</taxon>
        <taxon>Littorinidae</taxon>
        <taxon>Littorina</taxon>
    </lineage>
</organism>
<feature type="compositionally biased region" description="Basic and acidic residues" evidence="1">
    <location>
        <begin position="480"/>
        <end position="491"/>
    </location>
</feature>
<evidence type="ECO:0000313" key="5">
    <source>
        <dbReference type="Proteomes" id="UP001374579"/>
    </source>
</evidence>
<feature type="compositionally biased region" description="Polar residues" evidence="1">
    <location>
        <begin position="589"/>
        <end position="610"/>
    </location>
</feature>
<feature type="region of interest" description="Disordered" evidence="1">
    <location>
        <begin position="343"/>
        <end position="370"/>
    </location>
</feature>
<keyword evidence="2" id="KW-1133">Transmembrane helix</keyword>
<feature type="compositionally biased region" description="Polar residues" evidence="1">
    <location>
        <begin position="638"/>
        <end position="650"/>
    </location>
</feature>
<evidence type="ECO:0000256" key="3">
    <source>
        <dbReference type="SAM" id="SignalP"/>
    </source>
</evidence>
<keyword evidence="2" id="KW-0472">Membrane</keyword>
<feature type="compositionally biased region" description="Polar residues" evidence="1">
    <location>
        <begin position="520"/>
        <end position="541"/>
    </location>
</feature>